<dbReference type="PANTHER" id="PTHR44757">
    <property type="entry name" value="DIGUANYLATE CYCLASE DGCP"/>
    <property type="match status" value="1"/>
</dbReference>
<dbReference type="AlphaFoldDB" id="A0A291MZK2"/>
<evidence type="ECO:0000259" key="3">
    <source>
        <dbReference type="PROSITE" id="PS50887"/>
    </source>
</evidence>
<gene>
    <name evidence="4" type="ORF">A6768_11340</name>
</gene>
<protein>
    <recommendedName>
        <fullName evidence="6">EAL domain-containing protein</fullName>
    </recommendedName>
</protein>
<feature type="domain" description="EAL" evidence="2">
    <location>
        <begin position="522"/>
        <end position="777"/>
    </location>
</feature>
<dbReference type="InterPro" id="IPR013656">
    <property type="entry name" value="PAS_4"/>
</dbReference>
<feature type="transmembrane region" description="Helical" evidence="1">
    <location>
        <begin position="116"/>
        <end position="137"/>
    </location>
</feature>
<dbReference type="PROSITE" id="PS50883">
    <property type="entry name" value="EAL"/>
    <property type="match status" value="1"/>
</dbReference>
<evidence type="ECO:0000313" key="4">
    <source>
        <dbReference type="EMBL" id="ATI80527.1"/>
    </source>
</evidence>
<dbReference type="InterPro" id="IPR035919">
    <property type="entry name" value="EAL_sf"/>
</dbReference>
<dbReference type="InterPro" id="IPR000160">
    <property type="entry name" value="GGDEF_dom"/>
</dbReference>
<feature type="transmembrane region" description="Helical" evidence="1">
    <location>
        <begin position="57"/>
        <end position="77"/>
    </location>
</feature>
<dbReference type="InterPro" id="IPR052155">
    <property type="entry name" value="Biofilm_reg_signaling"/>
</dbReference>
<dbReference type="Pfam" id="PF08448">
    <property type="entry name" value="PAS_4"/>
    <property type="match status" value="1"/>
</dbReference>
<dbReference type="CDD" id="cd01949">
    <property type="entry name" value="GGDEF"/>
    <property type="match status" value="1"/>
</dbReference>
<feature type="domain" description="GGDEF" evidence="3">
    <location>
        <begin position="381"/>
        <end position="513"/>
    </location>
</feature>
<dbReference type="NCBIfam" id="TIGR00254">
    <property type="entry name" value="GGDEF"/>
    <property type="match status" value="1"/>
</dbReference>
<dbReference type="KEGG" id="sya:A6768_11340"/>
<dbReference type="Gene3D" id="3.20.20.450">
    <property type="entry name" value="EAL domain"/>
    <property type="match status" value="1"/>
</dbReference>
<evidence type="ECO:0008006" key="6">
    <source>
        <dbReference type="Google" id="ProtNLM"/>
    </source>
</evidence>
<dbReference type="Pfam" id="PF00990">
    <property type="entry name" value="GGDEF"/>
    <property type="match status" value="1"/>
</dbReference>
<dbReference type="InterPro" id="IPR001633">
    <property type="entry name" value="EAL_dom"/>
</dbReference>
<dbReference type="InterPro" id="IPR043128">
    <property type="entry name" value="Rev_trsase/Diguanyl_cyclase"/>
</dbReference>
<dbReference type="PROSITE" id="PS50887">
    <property type="entry name" value="GGDEF"/>
    <property type="match status" value="1"/>
</dbReference>
<name>A0A291MZK2_SPHYA</name>
<keyword evidence="1" id="KW-0812">Transmembrane</keyword>
<feature type="transmembrane region" description="Helical" evidence="1">
    <location>
        <begin position="83"/>
        <end position="104"/>
    </location>
</feature>
<organism evidence="4 5">
    <name type="scientific">Sphingobium yanoikuyae</name>
    <name type="common">Sphingomonas yanoikuyae</name>
    <dbReference type="NCBI Taxonomy" id="13690"/>
    <lineage>
        <taxon>Bacteria</taxon>
        <taxon>Pseudomonadati</taxon>
        <taxon>Pseudomonadota</taxon>
        <taxon>Alphaproteobacteria</taxon>
        <taxon>Sphingomonadales</taxon>
        <taxon>Sphingomonadaceae</taxon>
        <taxon>Sphingobium</taxon>
    </lineage>
</organism>
<evidence type="ECO:0000259" key="2">
    <source>
        <dbReference type="PROSITE" id="PS50883"/>
    </source>
</evidence>
<accession>A0A291MZK2</accession>
<keyword evidence="1" id="KW-0472">Membrane</keyword>
<sequence>MASSHRVALSCEMVGRAESVEAPVSLFIRMSNWLLSTRSRVPNEVTGQLKNGLFSSVPIFLGGVLNATAVAAIAALRHPTPAFIAWLLFEIGLGLVRTFVLIHGKKVIAVNGTPPRGFAALLSCLWSVSVGIGTSMCILSGDWIMATIACLSAAAMVCGICLRNFGTPRLAATMVCLALGPCAIAGLLTSEPILPVISIQLPIFILTIFSASFSLHKMLVAWMTALHDLERSESLTDTILQSSPDHMLILEEDYRIIFYNRQQEKPESVSLIGQNWLDLVPKNDNAAASAALESAKIAAPANLVISLSSRANKHRWFDIAINRTADASGRLIVVARDITHQKRSEEQALWMAQHDALTALPNRTLLQQRLDETIAVSGERMEAAMLIIDVDNFKAINDTVGHDGGDALLCAFAERLQASVKDGDLVARTGGDEFALIVAARTVRDVEQAAKRIFDALRVPINHDGRLLECGASIGASLIPRDGRSRSEIMKAADIALYAAKAGGRAQMRIFEPAMMAEVEAHQKKIVLARHALSRDSIMPYYQPQICLKTSQVIGFEALLRWQDHEGRIRTPDTVSAAFDDPALGVPLSTRMLEKVLDDIERWTWAGMSFGHVAINVAGADFRHGSFAQRVMAELDKRKLAPSCLQIEVTENVFLGHGAGEVERELRALSRHGIKIALDDFGTGYASLSHLTRFPVDLLKIDRSFIEQIGVSANAEAIISAVVNLGHGLGLAVVAEGVETAAQESFLANIRCHAGQGFLYARALPAEELPACLASNRAIRAMAFAAGA</sequence>
<feature type="transmembrane region" description="Helical" evidence="1">
    <location>
        <begin position="143"/>
        <end position="162"/>
    </location>
</feature>
<dbReference type="SUPFAM" id="SSF55073">
    <property type="entry name" value="Nucleotide cyclase"/>
    <property type="match status" value="1"/>
</dbReference>
<dbReference type="Gene3D" id="3.30.70.270">
    <property type="match status" value="1"/>
</dbReference>
<dbReference type="SUPFAM" id="SSF55785">
    <property type="entry name" value="PYP-like sensor domain (PAS domain)"/>
    <property type="match status" value="1"/>
</dbReference>
<dbReference type="SMART" id="SM00052">
    <property type="entry name" value="EAL"/>
    <property type="match status" value="1"/>
</dbReference>
<evidence type="ECO:0000313" key="5">
    <source>
        <dbReference type="Proteomes" id="UP000219422"/>
    </source>
</evidence>
<keyword evidence="1" id="KW-1133">Transmembrane helix</keyword>
<dbReference type="SMART" id="SM00267">
    <property type="entry name" value="GGDEF"/>
    <property type="match status" value="1"/>
</dbReference>
<dbReference type="InterPro" id="IPR029787">
    <property type="entry name" value="Nucleotide_cyclase"/>
</dbReference>
<dbReference type="PANTHER" id="PTHR44757:SF2">
    <property type="entry name" value="BIOFILM ARCHITECTURE MAINTENANCE PROTEIN MBAA"/>
    <property type="match status" value="1"/>
</dbReference>
<dbReference type="CDD" id="cd01948">
    <property type="entry name" value="EAL"/>
    <property type="match status" value="1"/>
</dbReference>
<reference evidence="4 5" key="1">
    <citation type="submission" date="2017-10" db="EMBL/GenBank/DDBJ databases">
        <title>Sphingobium yanoikuyae S72.</title>
        <authorList>
            <person name="Sanchez E."/>
            <person name="Bustos P."/>
            <person name="Mendoza P."/>
            <person name="Guo X."/>
            <person name="Mendoza A."/>
        </authorList>
    </citation>
    <scope>NUCLEOTIDE SEQUENCE [LARGE SCALE GENOMIC DNA]</scope>
    <source>
        <strain evidence="4 5">S72</strain>
    </source>
</reference>
<dbReference type="Gene3D" id="3.30.450.20">
    <property type="entry name" value="PAS domain"/>
    <property type="match status" value="1"/>
</dbReference>
<evidence type="ECO:0000256" key="1">
    <source>
        <dbReference type="SAM" id="Phobius"/>
    </source>
</evidence>
<dbReference type="EMBL" id="CP023741">
    <property type="protein sequence ID" value="ATI80527.1"/>
    <property type="molecule type" value="Genomic_DNA"/>
</dbReference>
<dbReference type="InterPro" id="IPR035965">
    <property type="entry name" value="PAS-like_dom_sf"/>
</dbReference>
<dbReference type="Proteomes" id="UP000219422">
    <property type="component" value="Chromosome"/>
</dbReference>
<dbReference type="Pfam" id="PF00563">
    <property type="entry name" value="EAL"/>
    <property type="match status" value="1"/>
</dbReference>
<proteinExistence type="predicted"/>
<dbReference type="SUPFAM" id="SSF141868">
    <property type="entry name" value="EAL domain-like"/>
    <property type="match status" value="1"/>
</dbReference>